<reference evidence="3" key="3">
    <citation type="submission" date="2023-03" db="EMBL/GenBank/DDBJ databases">
        <title>Complete genome sequences of 52 Bacillus and Priestia strains isolated from West-African fermentations and 26 reference strains from the DSMZ collection.</title>
        <authorList>
            <person name="Wiedenbein E.S."/>
            <person name="Canoy T.S."/>
            <person name="Hui Y."/>
            <person name="Parkouda C."/>
            <person name="Dawende C."/>
            <person name="Ametefe E."/>
            <person name="Jespersen L."/>
            <person name="Nielsen D.S."/>
        </authorList>
    </citation>
    <scope>NUCLEOTIDE SEQUENCE</scope>
    <source>
        <strain evidence="3">PRO56</strain>
    </source>
</reference>
<dbReference type="STRING" id="483913.AN935_20155"/>
<protein>
    <submittedName>
        <fullName evidence="2">YxeA family protein</fullName>
    </submittedName>
</protein>
<evidence type="ECO:0000313" key="3">
    <source>
        <dbReference type="EMBL" id="WEY85359.1"/>
    </source>
</evidence>
<gene>
    <name evidence="3" type="primary">yxeA</name>
    <name evidence="2" type="ORF">J5227_07255</name>
    <name evidence="3" type="ORF">P5633_03870</name>
    <name evidence="4" type="ORF">QL281_11495</name>
    <name evidence="1" type="ORF">SC09_Contig28orf00116</name>
</gene>
<dbReference type="EMBL" id="JAGFPW010000004">
    <property type="protein sequence ID" value="MBO3794112.1"/>
    <property type="molecule type" value="Genomic_DNA"/>
</dbReference>
<evidence type="ECO:0000313" key="4">
    <source>
        <dbReference type="EMBL" id="WHM19585.1"/>
    </source>
</evidence>
<dbReference type="SMR" id="A0A063XFK8"/>
<dbReference type="Proteomes" id="UP000665181">
    <property type="component" value="Unassembled WGS sequence"/>
</dbReference>
<sequence>MKKAMAILAVLAAAAVICGLLFFHNDVTDRFNPFIHQQDVYVQIDRDGRHLSPGGTEYTLDGYNASGKKEEVTFFAGKELRKNAYLKVKAKGKYVETWEEVKFEDMPDSVQSKLK</sequence>
<dbReference type="Pfam" id="PF06486">
    <property type="entry name" value="DUF1093"/>
    <property type="match status" value="1"/>
</dbReference>
<reference evidence="1 5" key="1">
    <citation type="submission" date="2014-12" db="EMBL/GenBank/DDBJ databases">
        <title>Comparative genome analysis of Bacillus coagulans HM-08, Clostridium butyricum HM-68, Bacillus subtilis HM-66 and Bacillus licheniformis BL-09.</title>
        <authorList>
            <person name="Zhang H."/>
        </authorList>
    </citation>
    <scope>NUCLEOTIDE SEQUENCE [LARGE SCALE GENOMIC DNA]</scope>
    <source>
        <strain evidence="1 5">HM-66</strain>
    </source>
</reference>
<dbReference type="PANTHER" id="PTHR36433:SF2">
    <property type="entry name" value="YXEA FAMILY PROTEIN"/>
    <property type="match status" value="1"/>
</dbReference>
<accession>A0A063XFK8</accession>
<organism evidence="1 5">
    <name type="scientific">Bacillus subtilis</name>
    <dbReference type="NCBI Taxonomy" id="1423"/>
    <lineage>
        <taxon>Bacteria</taxon>
        <taxon>Bacillati</taxon>
        <taxon>Bacillota</taxon>
        <taxon>Bacilli</taxon>
        <taxon>Bacillales</taxon>
        <taxon>Bacillaceae</taxon>
        <taxon>Bacillus</taxon>
    </lineage>
</organism>
<reference evidence="2" key="2">
    <citation type="submission" date="2021-03" db="EMBL/GenBank/DDBJ databases">
        <title>Isolation of Bacillus subtilis from fermented food sample.</title>
        <authorList>
            <person name="Lakshmanan V."/>
            <person name="Athira K."/>
            <person name="Rajagopal K."/>
        </authorList>
    </citation>
    <scope>NUCLEOTIDE SEQUENCE</scope>
    <source>
        <strain evidence="2">S1</strain>
    </source>
</reference>
<proteinExistence type="predicted"/>
<evidence type="ECO:0000313" key="5">
    <source>
        <dbReference type="Proteomes" id="UP000032247"/>
    </source>
</evidence>
<dbReference type="Proteomes" id="UP001229422">
    <property type="component" value="Chromosome"/>
</dbReference>
<dbReference type="PATRIC" id="fig|1423.167.peg.87"/>
<name>A0A063XFK8_BACIU</name>
<dbReference type="EMBL" id="CP120576">
    <property type="protein sequence ID" value="WEY85359.1"/>
    <property type="molecule type" value="Genomic_DNA"/>
</dbReference>
<dbReference type="PANTHER" id="PTHR36433">
    <property type="entry name" value="HYPOTHETICAL CYTOSOLIC PROTEIN"/>
    <property type="match status" value="1"/>
</dbReference>
<dbReference type="Gene3D" id="2.40.50.480">
    <property type="match status" value="1"/>
</dbReference>
<dbReference type="AlphaFoldDB" id="A0A063XFK8"/>
<dbReference type="Proteomes" id="UP001214898">
    <property type="component" value="Chromosome"/>
</dbReference>
<reference evidence="4" key="4">
    <citation type="submission" date="2023-05" db="EMBL/GenBank/DDBJ databases">
        <title>Complete genome sequence of Bacillus subtilis SRCM117797 isolated from Soybean paste.</title>
        <authorList>
            <person name="Abraha H.B."/>
            <person name="Kim K.-P."/>
            <person name="Ryu M.-S."/>
            <person name="Jeong D.-Y."/>
        </authorList>
    </citation>
    <scope>NUCLEOTIDE SEQUENCE</scope>
    <source>
        <strain evidence="4">SRCM117797</strain>
    </source>
</reference>
<dbReference type="NCBIfam" id="TIGR01655">
    <property type="entry name" value="yxeA_fam"/>
    <property type="match status" value="1"/>
</dbReference>
<dbReference type="InterPro" id="IPR006542">
    <property type="entry name" value="DUF1093"/>
</dbReference>
<dbReference type="EMBL" id="CP125292">
    <property type="protein sequence ID" value="WHM19585.1"/>
    <property type="molecule type" value="Genomic_DNA"/>
</dbReference>
<dbReference type="Proteomes" id="UP000032247">
    <property type="component" value="Unassembled WGS sequence"/>
</dbReference>
<evidence type="ECO:0000313" key="2">
    <source>
        <dbReference type="EMBL" id="MBO3794112.1"/>
    </source>
</evidence>
<dbReference type="SUPFAM" id="SSF159121">
    <property type="entry name" value="BC4932-like"/>
    <property type="match status" value="1"/>
</dbReference>
<evidence type="ECO:0000313" key="1">
    <source>
        <dbReference type="EMBL" id="KIU09975.1"/>
    </source>
</evidence>
<dbReference type="InterPro" id="IPR036166">
    <property type="entry name" value="YxeA-like_sf"/>
</dbReference>
<dbReference type="RefSeq" id="WP_003227084.1">
    <property type="nucleotide sequence ID" value="NZ_AP024621.1"/>
</dbReference>
<dbReference type="EMBL" id="JXBC01000006">
    <property type="protein sequence ID" value="KIU09975.1"/>
    <property type="molecule type" value="Genomic_DNA"/>
</dbReference>